<sequence>MHRGGTRSTSMTNELSAAARSGLAEILRCDRESDMARVRGLKEDGCEAIDTLHAQLLDLMRTREPRRKLDDAQAEQAVAAFLAERGSAYGAWVHYPWSRRLVRVLEEAEFVSLRTDRNRHKITAAEQARLWSKKIGVVGLSVGQSVALTLASERNCGELRLADFDTVELSNLNRLRCGVHELGLPKTVVAARQIAEMDPYLKVVCFDRGYAAADAEAFLHGLDAVVDECDSLDVKLQLREAARSRGIPVLMNTSDRGMTDIERFDLEPDRPLFHGRLGAVAPASLAGLSTEEKIPVVLDIIGLETSSLRLRASMLEIEQSIKTWPQLASDVALGGAVITDVVRRLMLGEPVRSGRYYFDLSEVGKDASAPASVPAQAPVADAPHRSRACARARDGDVRDRIVADASLAPSAGNAQPWEWIKTQGGLLLRHRRSAGRSMLYHEDRAAMVGLGATLESALLSARHHAHDAEVQWRWRGDDIAFVALAAASGEASDALYPQLFRRRSVRARPSEAAPIAQTALDALDAQARRFPGVETRFLTDRKAIGALAELVGAAERLRILDPESHADMVNEIAWSNAEHRRDGEGIPMQALSLSAAEVAGLKVLADARVVARLADWRLGGGLGKLAHDLVASSSAMGLIWSPGDSCADYLRGGRALQRVWLEAANWDIGLCPVTSLCYLLRALRRGGPMTAAQTETLSALEQGFRELLSLPQDRGDIALFRLLPAAGELDRPRATHRRDAFS</sequence>
<dbReference type="Gene3D" id="3.40.109.10">
    <property type="entry name" value="NADH Oxidase"/>
    <property type="match status" value="1"/>
</dbReference>
<feature type="domain" description="THIF-type NAD/FAD binding fold" evidence="1">
    <location>
        <begin position="117"/>
        <end position="275"/>
    </location>
</feature>
<comment type="caution">
    <text evidence="2">The sequence shown here is derived from an EMBL/GenBank/DDBJ whole genome shotgun (WGS) entry which is preliminary data.</text>
</comment>
<dbReference type="Pfam" id="PF00899">
    <property type="entry name" value="ThiF"/>
    <property type="match status" value="1"/>
</dbReference>
<dbReference type="PANTHER" id="PTHR43267:SF3">
    <property type="entry name" value="THIF PROTEIN"/>
    <property type="match status" value="1"/>
</dbReference>
<keyword evidence="3" id="KW-1185">Reference proteome</keyword>
<evidence type="ECO:0000259" key="1">
    <source>
        <dbReference type="Pfam" id="PF00899"/>
    </source>
</evidence>
<dbReference type="NCBIfam" id="NF005901">
    <property type="entry name" value="PRK07877.1"/>
    <property type="match status" value="1"/>
</dbReference>
<dbReference type="AlphaFoldDB" id="A0A4U5JJL5"/>
<accession>A0A4U5JJL5</accession>
<name>A0A4U5JJL5_9GAMM</name>
<evidence type="ECO:0000313" key="3">
    <source>
        <dbReference type="Proteomes" id="UP000308707"/>
    </source>
</evidence>
<dbReference type="SUPFAM" id="SSF55469">
    <property type="entry name" value="FMN-dependent nitroreductase-like"/>
    <property type="match status" value="1"/>
</dbReference>
<dbReference type="SUPFAM" id="SSF69572">
    <property type="entry name" value="Activating enzymes of the ubiquitin-like proteins"/>
    <property type="match status" value="1"/>
</dbReference>
<dbReference type="GO" id="GO:0061503">
    <property type="term" value="F:tRNA threonylcarbamoyladenosine dehydratase"/>
    <property type="evidence" value="ECO:0007669"/>
    <property type="project" value="TreeGrafter"/>
</dbReference>
<dbReference type="InterPro" id="IPR000415">
    <property type="entry name" value="Nitroreductase-like"/>
</dbReference>
<dbReference type="Gene3D" id="3.40.50.720">
    <property type="entry name" value="NAD(P)-binding Rossmann-like Domain"/>
    <property type="match status" value="1"/>
</dbReference>
<dbReference type="Proteomes" id="UP000308707">
    <property type="component" value="Unassembled WGS sequence"/>
</dbReference>
<dbReference type="OrthoDB" id="272552at2"/>
<dbReference type="GO" id="GO:0008641">
    <property type="term" value="F:ubiquitin-like modifier activating enzyme activity"/>
    <property type="evidence" value="ECO:0007669"/>
    <property type="project" value="InterPro"/>
</dbReference>
<dbReference type="InterPro" id="IPR045886">
    <property type="entry name" value="ThiF/MoeB/HesA"/>
</dbReference>
<dbReference type="PANTHER" id="PTHR43267">
    <property type="entry name" value="TRNA THREONYLCARBAMOYLADENOSINE DEHYDRATASE"/>
    <property type="match status" value="1"/>
</dbReference>
<dbReference type="InterPro" id="IPR035985">
    <property type="entry name" value="Ubiquitin-activating_enz"/>
</dbReference>
<organism evidence="2 3">
    <name type="scientific">Luteimonas gilva</name>
    <dbReference type="NCBI Taxonomy" id="2572684"/>
    <lineage>
        <taxon>Bacteria</taxon>
        <taxon>Pseudomonadati</taxon>
        <taxon>Pseudomonadota</taxon>
        <taxon>Gammaproteobacteria</taxon>
        <taxon>Lysobacterales</taxon>
        <taxon>Lysobacteraceae</taxon>
        <taxon>Luteimonas</taxon>
    </lineage>
</organism>
<dbReference type="EMBL" id="SZUA01000003">
    <property type="protein sequence ID" value="TKR29215.1"/>
    <property type="molecule type" value="Genomic_DNA"/>
</dbReference>
<dbReference type="CDD" id="cd01483">
    <property type="entry name" value="E1_enzyme_family"/>
    <property type="match status" value="1"/>
</dbReference>
<protein>
    <submittedName>
        <fullName evidence="2">Rv1355c family protein</fullName>
    </submittedName>
</protein>
<proteinExistence type="predicted"/>
<dbReference type="GO" id="GO:0016491">
    <property type="term" value="F:oxidoreductase activity"/>
    <property type="evidence" value="ECO:0007669"/>
    <property type="project" value="InterPro"/>
</dbReference>
<reference evidence="2 3" key="1">
    <citation type="submission" date="2019-04" db="EMBL/GenBank/DDBJ databases">
        <title>Reference strain of H23.</title>
        <authorList>
            <person name="Luo X."/>
        </authorList>
    </citation>
    <scope>NUCLEOTIDE SEQUENCE [LARGE SCALE GENOMIC DNA]</scope>
    <source>
        <strain evidence="2 3">H23</strain>
    </source>
</reference>
<evidence type="ECO:0000313" key="2">
    <source>
        <dbReference type="EMBL" id="TKR29215.1"/>
    </source>
</evidence>
<dbReference type="InterPro" id="IPR000594">
    <property type="entry name" value="ThiF_NAD_FAD-bd"/>
</dbReference>
<dbReference type="GO" id="GO:0061504">
    <property type="term" value="P:cyclic threonylcarbamoyladenosine biosynthetic process"/>
    <property type="evidence" value="ECO:0007669"/>
    <property type="project" value="TreeGrafter"/>
</dbReference>
<gene>
    <name evidence="2" type="ORF">FCE95_13700</name>
</gene>